<evidence type="ECO:0000313" key="8">
    <source>
        <dbReference type="EMBL" id="MDK4307237.1"/>
    </source>
</evidence>
<keyword evidence="3 5" id="KW-1133">Transmembrane helix</keyword>
<name>A0AAP4BR23_9CORY</name>
<accession>A0AAP4BR23</accession>
<dbReference type="InterPro" id="IPR013525">
    <property type="entry name" value="ABC2_TM"/>
</dbReference>
<evidence type="ECO:0000259" key="6">
    <source>
        <dbReference type="Pfam" id="PF01061"/>
    </source>
</evidence>
<organism evidence="8 9">
    <name type="scientific">Corynebacterium pseudodiphtheriticum</name>
    <dbReference type="NCBI Taxonomy" id="37637"/>
    <lineage>
        <taxon>Bacteria</taxon>
        <taxon>Bacillati</taxon>
        <taxon>Actinomycetota</taxon>
        <taxon>Actinomycetes</taxon>
        <taxon>Mycobacteriales</taxon>
        <taxon>Corynebacteriaceae</taxon>
        <taxon>Corynebacterium</taxon>
    </lineage>
</organism>
<feature type="transmembrane region" description="Helical" evidence="5">
    <location>
        <begin position="228"/>
        <end position="249"/>
    </location>
</feature>
<keyword evidence="10" id="KW-1185">Reference proteome</keyword>
<dbReference type="EMBL" id="JASNUQ010000018">
    <property type="protein sequence ID" value="MDK4290916.1"/>
    <property type="molecule type" value="Genomic_DNA"/>
</dbReference>
<dbReference type="Pfam" id="PF01061">
    <property type="entry name" value="ABC2_membrane"/>
    <property type="match status" value="1"/>
</dbReference>
<comment type="caution">
    <text evidence="8">The sequence shown here is derived from an EMBL/GenBank/DDBJ whole genome shotgun (WGS) entry which is preliminary data.</text>
</comment>
<dbReference type="Proteomes" id="UP001224412">
    <property type="component" value="Unassembled WGS sequence"/>
</dbReference>
<evidence type="ECO:0000313" key="9">
    <source>
        <dbReference type="Proteomes" id="UP001224412"/>
    </source>
</evidence>
<dbReference type="GO" id="GO:0140359">
    <property type="term" value="F:ABC-type transporter activity"/>
    <property type="evidence" value="ECO:0007669"/>
    <property type="project" value="InterPro"/>
</dbReference>
<dbReference type="GeneID" id="42781662"/>
<evidence type="ECO:0000313" key="10">
    <source>
        <dbReference type="Proteomes" id="UP001239759"/>
    </source>
</evidence>
<evidence type="ECO:0000256" key="4">
    <source>
        <dbReference type="ARBA" id="ARBA00023136"/>
    </source>
</evidence>
<proteinExistence type="predicted"/>
<evidence type="ECO:0000256" key="3">
    <source>
        <dbReference type="ARBA" id="ARBA00022989"/>
    </source>
</evidence>
<feature type="transmembrane region" description="Helical" evidence="5">
    <location>
        <begin position="74"/>
        <end position="94"/>
    </location>
</feature>
<keyword evidence="2 5" id="KW-0812">Transmembrane</keyword>
<feature type="domain" description="ABC-2 type transporter transmembrane" evidence="6">
    <location>
        <begin position="30"/>
        <end position="191"/>
    </location>
</feature>
<dbReference type="InterPro" id="IPR051784">
    <property type="entry name" value="Nod_factor_ABC_transporter"/>
</dbReference>
<evidence type="ECO:0000256" key="2">
    <source>
        <dbReference type="ARBA" id="ARBA00022692"/>
    </source>
</evidence>
<feature type="transmembrane region" description="Helical" evidence="5">
    <location>
        <begin position="115"/>
        <end position="143"/>
    </location>
</feature>
<dbReference type="EMBL" id="JASNVH010000009">
    <property type="protein sequence ID" value="MDK4307237.1"/>
    <property type="molecule type" value="Genomic_DNA"/>
</dbReference>
<feature type="transmembrane region" description="Helical" evidence="5">
    <location>
        <begin position="42"/>
        <end position="62"/>
    </location>
</feature>
<feature type="transmembrane region" description="Helical" evidence="5">
    <location>
        <begin position="149"/>
        <end position="172"/>
    </location>
</feature>
<dbReference type="RefSeq" id="WP_027017945.1">
    <property type="nucleotide sequence ID" value="NZ_CP051667.1"/>
</dbReference>
<dbReference type="AlphaFoldDB" id="A0AAP4BR23"/>
<protein>
    <submittedName>
        <fullName evidence="8">ABC transporter permease</fullName>
    </submittedName>
</protein>
<gene>
    <name evidence="7" type="ORF">QPX23_09355</name>
    <name evidence="8" type="ORF">QPX42_06755</name>
</gene>
<dbReference type="GO" id="GO:0016020">
    <property type="term" value="C:membrane"/>
    <property type="evidence" value="ECO:0007669"/>
    <property type="project" value="UniProtKB-SubCell"/>
</dbReference>
<dbReference type="PANTHER" id="PTHR43229:SF2">
    <property type="entry name" value="NODULATION PROTEIN J"/>
    <property type="match status" value="1"/>
</dbReference>
<evidence type="ECO:0000313" key="7">
    <source>
        <dbReference type="EMBL" id="MDK4290916.1"/>
    </source>
</evidence>
<dbReference type="PANTHER" id="PTHR43229">
    <property type="entry name" value="NODULATION PROTEIN J"/>
    <property type="match status" value="1"/>
</dbReference>
<evidence type="ECO:0000256" key="5">
    <source>
        <dbReference type="SAM" id="Phobius"/>
    </source>
</evidence>
<reference evidence="8 10" key="1">
    <citation type="submission" date="2023-05" db="EMBL/GenBank/DDBJ databases">
        <title>Metabolic capabilities are highly conserved among human nasal-associated Corynebacterium species in pangenomic analyses.</title>
        <authorList>
            <person name="Tran T.H."/>
            <person name="Roberts A.Q."/>
            <person name="Escapa I.F."/>
            <person name="Gao W."/>
            <person name="Conlan S."/>
            <person name="Kong H."/>
            <person name="Segre J.A."/>
            <person name="Kelly M.S."/>
            <person name="Lemon K.P."/>
        </authorList>
    </citation>
    <scope>NUCLEOTIDE SEQUENCE</scope>
    <source>
        <strain evidence="8">KPL2773</strain>
        <strain evidence="7 10">KPL3772</strain>
    </source>
</reference>
<sequence length="255" mass="26427">MTAHSFPAGTFSPAPLPASFLRIVGAQTRMETSLILRHGEQLLLNIVVPLAILVGAAFVPFLGEERGLDEIFPMVLAVAAMGSGFTGQAIAVAFDRRYGALKRAGASGVPRTAIIVGKITAIVIVTLIQAIVLAITAGILGFRASFAEILLTLVVLLLSTASFTAFGLLLGGTLAAEKVLGLGNFLWLVLLGVVGWVLYAQGLGSNGLWTLVPSVAVASGLAEGLRGIIPITELLIIIAWGLAAAGLAIKKFRFS</sequence>
<feature type="transmembrane region" description="Helical" evidence="5">
    <location>
        <begin position="179"/>
        <end position="199"/>
    </location>
</feature>
<comment type="subcellular location">
    <subcellularLocation>
        <location evidence="1">Membrane</location>
        <topology evidence="1">Multi-pass membrane protein</topology>
    </subcellularLocation>
</comment>
<keyword evidence="4 5" id="KW-0472">Membrane</keyword>
<evidence type="ECO:0000256" key="1">
    <source>
        <dbReference type="ARBA" id="ARBA00004141"/>
    </source>
</evidence>
<dbReference type="Proteomes" id="UP001239759">
    <property type="component" value="Unassembled WGS sequence"/>
</dbReference>